<dbReference type="OrthoDB" id="9801102at2"/>
<name>A0A1M5XB74_9BACT</name>
<dbReference type="Gene3D" id="3.30.2310.20">
    <property type="entry name" value="RelE-like"/>
    <property type="match status" value="1"/>
</dbReference>
<dbReference type="InterPro" id="IPR035093">
    <property type="entry name" value="RelE/ParE_toxin_dom_sf"/>
</dbReference>
<evidence type="ECO:0000313" key="2">
    <source>
        <dbReference type="Proteomes" id="UP000184212"/>
    </source>
</evidence>
<reference evidence="1 2" key="1">
    <citation type="submission" date="2016-11" db="EMBL/GenBank/DDBJ databases">
        <authorList>
            <person name="Jaros S."/>
            <person name="Januszkiewicz K."/>
            <person name="Wedrychowicz H."/>
        </authorList>
    </citation>
    <scope>NUCLEOTIDE SEQUENCE [LARGE SCALE GENOMIC DNA]</scope>
    <source>
        <strain evidence="1 2">DSM 24574</strain>
    </source>
</reference>
<dbReference type="Proteomes" id="UP000184212">
    <property type="component" value="Unassembled WGS sequence"/>
</dbReference>
<dbReference type="AlphaFoldDB" id="A0A1M5XB74"/>
<evidence type="ECO:0008006" key="3">
    <source>
        <dbReference type="Google" id="ProtNLM"/>
    </source>
</evidence>
<proteinExistence type="predicted"/>
<protein>
    <recommendedName>
        <fullName evidence="3">Proteic killer suppression protein</fullName>
    </recommendedName>
</protein>
<organism evidence="1 2">
    <name type="scientific">Chryseolinea serpens</name>
    <dbReference type="NCBI Taxonomy" id="947013"/>
    <lineage>
        <taxon>Bacteria</taxon>
        <taxon>Pseudomonadati</taxon>
        <taxon>Bacteroidota</taxon>
        <taxon>Cytophagia</taxon>
        <taxon>Cytophagales</taxon>
        <taxon>Fulvivirgaceae</taxon>
        <taxon>Chryseolinea</taxon>
    </lineage>
</organism>
<sequence length="90" mass="10277">MIVSIRHSELKSLFEKGTARGLSRELKDSLLLWLSVIHAAKEPRDLSIAQVSVLEESSDSYRLTVHGVGTFSFRFVKGEIQELNYRQDQK</sequence>
<accession>A0A1M5XB74</accession>
<gene>
    <name evidence="1" type="ORF">SAMN04488109_6344</name>
</gene>
<dbReference type="EMBL" id="FQWQ01000006">
    <property type="protein sequence ID" value="SHH97061.1"/>
    <property type="molecule type" value="Genomic_DNA"/>
</dbReference>
<keyword evidence="2" id="KW-1185">Reference proteome</keyword>
<evidence type="ECO:0000313" key="1">
    <source>
        <dbReference type="EMBL" id="SHH97061.1"/>
    </source>
</evidence>
<dbReference type="RefSeq" id="WP_143165166.1">
    <property type="nucleotide sequence ID" value="NZ_FQWQ01000006.1"/>
</dbReference>